<protein>
    <submittedName>
        <fullName evidence="2">Uncharacterized protein</fullName>
    </submittedName>
</protein>
<keyword evidence="1" id="KW-1133">Transmembrane helix</keyword>
<sequence length="311" mass="35592">MLNVSRNKIILLACFVFVVLQTTYGVSKLFSINKAKQDLSVLIENRIAKDLIRLPLPDITKSSAGNALAIKQYINTFNEKMTHLPLAPKLLAIQSDDYEWQSSRQLISHSFQTPNKTITFVYSVKRVSFWDYFSLAALLTSLGFCFLIAYRYKLKSAKQIVTVEQDNEERARLVIDLEKKLLINSRTHASVPLANKPLCFFTALIEYCVLHPDVLLNQNKDLPEELVVLSNKYFYRLTELGHTIRKRPNFSNSLEKTLSEIRAALDEILLDDLPLKEMFFPPKAHGEGSRSKLHHYGLKNIDAEFVEVIGK</sequence>
<gene>
    <name evidence="2" type="ORF">OM33_19280</name>
</gene>
<evidence type="ECO:0000256" key="1">
    <source>
        <dbReference type="SAM" id="Phobius"/>
    </source>
</evidence>
<dbReference type="OrthoDB" id="5701613at2"/>
<dbReference type="eggNOG" id="ENOG50302QN">
    <property type="taxonomic scope" value="Bacteria"/>
</dbReference>
<proteinExistence type="predicted"/>
<dbReference type="KEGG" id="pseo:OM33_19280"/>
<keyword evidence="1" id="KW-0812">Transmembrane</keyword>
<dbReference type="AlphaFoldDB" id="A0A0A7EMM7"/>
<evidence type="ECO:0000313" key="2">
    <source>
        <dbReference type="EMBL" id="AIY67202.1"/>
    </source>
</evidence>
<dbReference type="EMBL" id="CP009889">
    <property type="protein sequence ID" value="AIY67202.1"/>
    <property type="molecule type" value="Genomic_DNA"/>
</dbReference>
<dbReference type="HOGENOM" id="CLU_882413_0_0_6"/>
<evidence type="ECO:0000313" key="3">
    <source>
        <dbReference type="Proteomes" id="UP000030341"/>
    </source>
</evidence>
<feature type="transmembrane region" description="Helical" evidence="1">
    <location>
        <begin position="129"/>
        <end position="150"/>
    </location>
</feature>
<reference evidence="2 3" key="1">
    <citation type="submission" date="2014-11" db="EMBL/GenBank/DDBJ databases">
        <title>Complete Genome Sequence of Pseudoalteromonas sp. Strain OCN003 Isolated from Kaneohe Bay, Oahu, Hawaii.</title>
        <authorList>
            <person name="Beurmann S."/>
            <person name="Videau P."/>
            <person name="Ushijima B."/>
            <person name="Smith A.M."/>
            <person name="Aeby G.S."/>
            <person name="Callahan S.M."/>
            <person name="Belcaid M."/>
        </authorList>
    </citation>
    <scope>NUCLEOTIDE SEQUENCE [LARGE SCALE GENOMIC DNA]</scope>
    <source>
        <strain evidence="2 3">OCN003</strain>
    </source>
</reference>
<dbReference type="STRING" id="1348114.OM33_19280"/>
<organism evidence="2 3">
    <name type="scientific">Pseudoalteromonas piratica</name>
    <dbReference type="NCBI Taxonomy" id="1348114"/>
    <lineage>
        <taxon>Bacteria</taxon>
        <taxon>Pseudomonadati</taxon>
        <taxon>Pseudomonadota</taxon>
        <taxon>Gammaproteobacteria</taxon>
        <taxon>Alteromonadales</taxon>
        <taxon>Pseudoalteromonadaceae</taxon>
        <taxon>Pseudoalteromonas</taxon>
    </lineage>
</organism>
<accession>A0A0A7EMM7</accession>
<keyword evidence="1" id="KW-0472">Membrane</keyword>
<name>A0A0A7EMM7_9GAMM</name>
<dbReference type="RefSeq" id="WP_040135999.1">
    <property type="nucleotide sequence ID" value="NZ_CP009889.1"/>
</dbReference>
<keyword evidence="3" id="KW-1185">Reference proteome</keyword>
<dbReference type="Proteomes" id="UP000030341">
    <property type="component" value="Chromosome 2"/>
</dbReference>